<dbReference type="Pfam" id="PF00069">
    <property type="entry name" value="Pkinase"/>
    <property type="match status" value="1"/>
</dbReference>
<feature type="domain" description="Protein kinase" evidence="10">
    <location>
        <begin position="20"/>
        <end position="280"/>
    </location>
</feature>
<dbReference type="InterPro" id="IPR017441">
    <property type="entry name" value="Protein_kinase_ATP_BS"/>
</dbReference>
<dbReference type="Gene3D" id="3.30.200.20">
    <property type="entry name" value="Phosphorylase Kinase, domain 1"/>
    <property type="match status" value="1"/>
</dbReference>
<keyword evidence="9" id="KW-0812">Transmembrane</keyword>
<dbReference type="EC" id="2.7.11.1" evidence="1"/>
<keyword evidence="4 7" id="KW-0547">Nucleotide-binding</keyword>
<dbReference type="CDD" id="cd14014">
    <property type="entry name" value="STKc_PknB_like"/>
    <property type="match status" value="1"/>
</dbReference>
<dbReference type="PROSITE" id="PS00107">
    <property type="entry name" value="PROTEIN_KINASE_ATP"/>
    <property type="match status" value="1"/>
</dbReference>
<proteinExistence type="predicted"/>
<feature type="region of interest" description="Disordered" evidence="8">
    <location>
        <begin position="377"/>
        <end position="413"/>
    </location>
</feature>
<keyword evidence="6 7" id="KW-0067">ATP-binding</keyword>
<evidence type="ECO:0000256" key="6">
    <source>
        <dbReference type="ARBA" id="ARBA00022840"/>
    </source>
</evidence>
<reference evidence="12" key="1">
    <citation type="journal article" date="2019" name="Int. J. Syst. Evol. Microbiol.">
        <title>The Global Catalogue of Microorganisms (GCM) 10K type strain sequencing project: providing services to taxonomists for standard genome sequencing and annotation.</title>
        <authorList>
            <consortium name="The Broad Institute Genomics Platform"/>
            <consortium name="The Broad Institute Genome Sequencing Center for Infectious Disease"/>
            <person name="Wu L."/>
            <person name="Ma J."/>
        </authorList>
    </citation>
    <scope>NUCLEOTIDE SEQUENCE [LARGE SCALE GENOMIC DNA]</scope>
    <source>
        <strain evidence="12">CCUG 56401</strain>
    </source>
</reference>
<gene>
    <name evidence="11" type="ORF">ACFQ16_03255</name>
</gene>
<sequence length="558" mass="59022">MSTESNDTVAGAGRLIADRYRLENKLGSGAMGTVWAGMDELLRRPVAVKEVRLPPGMPDEEAAEIRERALREARAIAVLSHPNVVTLYDVAREEGEPFVVMELVPSQALAAILAEHGALDDRQLAVVADGVAAALDAAHQAGIVHRDVKPGNVLIADDGRIKLSDFGISRNRAEHTITSTGILLGTPSFIAPEIAAGEPVTAKADLWGLGATLFAASEGRPPYDVGDDPVATVTEVVHGPVPVCRRTGPIADVIAGLMVKDPAQRMSLTEVRRRIQHMLPEPGSRPFSMLLDPEAPTLRVRRPEPQNPTRQDQPEPAAAPLAADPGAPPFELRDPPPAPPQRRRRSPLAVVALALGALLVFSAALAGGFAATRVAAGRSPLPPERTGTASAAPTTRLDTRTDAANHTGDSGSGRFSIPVPAGWTVYHSERSDLTNSKTVSFVSPDGHRELAVERFGGYFGDGYSVADYVRALPKLAAGSKGAFTLRGQSQQGQDQQVSYSTVESALVGSGASLSRTTTARLVRHDNDLWVVRVTVPTQDAARSAKLLNTVFPGFAPAS</sequence>
<keyword evidence="9" id="KW-1133">Transmembrane helix</keyword>
<evidence type="ECO:0000256" key="1">
    <source>
        <dbReference type="ARBA" id="ARBA00012513"/>
    </source>
</evidence>
<keyword evidence="3 11" id="KW-0808">Transferase</keyword>
<keyword evidence="12" id="KW-1185">Reference proteome</keyword>
<keyword evidence="9" id="KW-0472">Membrane</keyword>
<evidence type="ECO:0000313" key="11">
    <source>
        <dbReference type="EMBL" id="MFD0918751.1"/>
    </source>
</evidence>
<dbReference type="PANTHER" id="PTHR43289:SF6">
    <property type="entry name" value="SERINE_THREONINE-PROTEIN KINASE NEKL-3"/>
    <property type="match status" value="1"/>
</dbReference>
<organism evidence="11 12">
    <name type="scientific">Saccharopolyspora rosea</name>
    <dbReference type="NCBI Taxonomy" id="524884"/>
    <lineage>
        <taxon>Bacteria</taxon>
        <taxon>Bacillati</taxon>
        <taxon>Actinomycetota</taxon>
        <taxon>Actinomycetes</taxon>
        <taxon>Pseudonocardiales</taxon>
        <taxon>Pseudonocardiaceae</taxon>
        <taxon>Saccharopolyspora</taxon>
    </lineage>
</organism>
<dbReference type="GO" id="GO:0004674">
    <property type="term" value="F:protein serine/threonine kinase activity"/>
    <property type="evidence" value="ECO:0007669"/>
    <property type="project" value="UniProtKB-EC"/>
</dbReference>
<dbReference type="RefSeq" id="WP_263249477.1">
    <property type="nucleotide sequence ID" value="NZ_BAABLT010000007.1"/>
</dbReference>
<dbReference type="SMART" id="SM00220">
    <property type="entry name" value="S_TKc"/>
    <property type="match status" value="1"/>
</dbReference>
<dbReference type="InterPro" id="IPR011009">
    <property type="entry name" value="Kinase-like_dom_sf"/>
</dbReference>
<evidence type="ECO:0000256" key="3">
    <source>
        <dbReference type="ARBA" id="ARBA00022679"/>
    </source>
</evidence>
<evidence type="ECO:0000256" key="9">
    <source>
        <dbReference type="SAM" id="Phobius"/>
    </source>
</evidence>
<feature type="binding site" evidence="7">
    <location>
        <position position="49"/>
    </location>
    <ligand>
        <name>ATP</name>
        <dbReference type="ChEBI" id="CHEBI:30616"/>
    </ligand>
</feature>
<evidence type="ECO:0000256" key="4">
    <source>
        <dbReference type="ARBA" id="ARBA00022741"/>
    </source>
</evidence>
<dbReference type="EMBL" id="JBHTIW010000001">
    <property type="protein sequence ID" value="MFD0918751.1"/>
    <property type="molecule type" value="Genomic_DNA"/>
</dbReference>
<feature type="transmembrane region" description="Helical" evidence="9">
    <location>
        <begin position="348"/>
        <end position="371"/>
    </location>
</feature>
<dbReference type="Gene3D" id="1.10.510.10">
    <property type="entry name" value="Transferase(Phosphotransferase) domain 1"/>
    <property type="match status" value="1"/>
</dbReference>
<dbReference type="SUPFAM" id="SSF56112">
    <property type="entry name" value="Protein kinase-like (PK-like)"/>
    <property type="match status" value="1"/>
</dbReference>
<protein>
    <recommendedName>
        <fullName evidence="1">non-specific serine/threonine protein kinase</fullName>
        <ecNumber evidence="1">2.7.11.1</ecNumber>
    </recommendedName>
</protein>
<evidence type="ECO:0000259" key="10">
    <source>
        <dbReference type="PROSITE" id="PS50011"/>
    </source>
</evidence>
<comment type="caution">
    <text evidence="11">The sequence shown here is derived from an EMBL/GenBank/DDBJ whole genome shotgun (WGS) entry which is preliminary data.</text>
</comment>
<evidence type="ECO:0000313" key="12">
    <source>
        <dbReference type="Proteomes" id="UP001597018"/>
    </source>
</evidence>
<dbReference type="InterPro" id="IPR008271">
    <property type="entry name" value="Ser/Thr_kinase_AS"/>
</dbReference>
<dbReference type="Proteomes" id="UP001597018">
    <property type="component" value="Unassembled WGS sequence"/>
</dbReference>
<dbReference type="InterPro" id="IPR000719">
    <property type="entry name" value="Prot_kinase_dom"/>
</dbReference>
<accession>A0ABW3FJT6</accession>
<name>A0ABW3FJT6_9PSEU</name>
<keyword evidence="2" id="KW-0723">Serine/threonine-protein kinase</keyword>
<dbReference type="PROSITE" id="PS50011">
    <property type="entry name" value="PROTEIN_KINASE_DOM"/>
    <property type="match status" value="1"/>
</dbReference>
<dbReference type="PANTHER" id="PTHR43289">
    <property type="entry name" value="MITOGEN-ACTIVATED PROTEIN KINASE KINASE KINASE 20-RELATED"/>
    <property type="match status" value="1"/>
</dbReference>
<evidence type="ECO:0000256" key="5">
    <source>
        <dbReference type="ARBA" id="ARBA00022777"/>
    </source>
</evidence>
<keyword evidence="5 11" id="KW-0418">Kinase</keyword>
<feature type="compositionally biased region" description="Low complexity" evidence="8">
    <location>
        <begin position="314"/>
        <end position="325"/>
    </location>
</feature>
<evidence type="ECO:0000256" key="8">
    <source>
        <dbReference type="SAM" id="MobiDB-lite"/>
    </source>
</evidence>
<feature type="region of interest" description="Disordered" evidence="8">
    <location>
        <begin position="298"/>
        <end position="344"/>
    </location>
</feature>
<evidence type="ECO:0000256" key="7">
    <source>
        <dbReference type="PROSITE-ProRule" id="PRU10141"/>
    </source>
</evidence>
<dbReference type="PROSITE" id="PS00108">
    <property type="entry name" value="PROTEIN_KINASE_ST"/>
    <property type="match status" value="1"/>
</dbReference>
<evidence type="ECO:0000256" key="2">
    <source>
        <dbReference type="ARBA" id="ARBA00022527"/>
    </source>
</evidence>